<feature type="compositionally biased region" description="Polar residues" evidence="9">
    <location>
        <begin position="9"/>
        <end position="22"/>
    </location>
</feature>
<organism evidence="13 14">
    <name type="scientific">Biomphalaria glabrata</name>
    <name type="common">Bloodfluke planorb</name>
    <name type="synonym">Freshwater snail</name>
    <dbReference type="NCBI Taxonomy" id="6526"/>
    <lineage>
        <taxon>Eukaryota</taxon>
        <taxon>Metazoa</taxon>
        <taxon>Spiralia</taxon>
        <taxon>Lophotrochozoa</taxon>
        <taxon>Mollusca</taxon>
        <taxon>Gastropoda</taxon>
        <taxon>Heterobranchia</taxon>
        <taxon>Euthyneura</taxon>
        <taxon>Panpulmonata</taxon>
        <taxon>Hygrophila</taxon>
        <taxon>Lymnaeoidea</taxon>
        <taxon>Planorbidae</taxon>
        <taxon>Biomphalaria</taxon>
    </lineage>
</organism>
<dbReference type="EnsemblMetazoa" id="BGLB000134-RD">
    <property type="protein sequence ID" value="BGLB000134-PD"/>
    <property type="gene ID" value="BGLB000134"/>
</dbReference>
<dbReference type="InterPro" id="IPR001683">
    <property type="entry name" value="PX_dom"/>
</dbReference>
<dbReference type="OMA" id="GFKMSEP"/>
<dbReference type="RefSeq" id="XP_013080251.1">
    <property type="nucleotide sequence ID" value="XM_013224797.2"/>
</dbReference>
<evidence type="ECO:0000313" key="14">
    <source>
        <dbReference type="Proteomes" id="UP000076420"/>
    </source>
</evidence>
<dbReference type="VEuPathDB" id="VectorBase:BGLB000134"/>
<evidence type="ECO:0000256" key="5">
    <source>
        <dbReference type="ARBA" id="ARBA00022741"/>
    </source>
</evidence>
<evidence type="ECO:0000256" key="1">
    <source>
        <dbReference type="ARBA" id="ARBA00009903"/>
    </source>
</evidence>
<dbReference type="PROSITE" id="PS50011">
    <property type="entry name" value="PROTEIN_KINASE_DOM"/>
    <property type="match status" value="1"/>
</dbReference>
<dbReference type="SUPFAM" id="SSF64268">
    <property type="entry name" value="PX domain"/>
    <property type="match status" value="1"/>
</dbReference>
<evidence type="ECO:0000313" key="19">
    <source>
        <dbReference type="RefSeq" id="XP_055884699.1"/>
    </source>
</evidence>
<evidence type="ECO:0000256" key="7">
    <source>
        <dbReference type="ARBA" id="ARBA00022840"/>
    </source>
</evidence>
<keyword evidence="7 8" id="KW-0067">ATP-binding</keyword>
<dbReference type="Gene3D" id="1.10.510.10">
    <property type="entry name" value="Transferase(Phosphotransferase) domain 1"/>
    <property type="match status" value="1"/>
</dbReference>
<dbReference type="InterPro" id="IPR000961">
    <property type="entry name" value="AGC-kinase_C"/>
</dbReference>
<dbReference type="Pfam" id="PF00433">
    <property type="entry name" value="Pkinase_C"/>
    <property type="match status" value="1"/>
</dbReference>
<gene>
    <name evidence="13" type="primary">106065860</name>
    <name evidence="16 17 18 19" type="synonym">LOC106065860</name>
</gene>
<dbReference type="Gene3D" id="3.30.200.20">
    <property type="entry name" value="Phosphorylase Kinase, domain 1"/>
    <property type="match status" value="1"/>
</dbReference>
<evidence type="ECO:0000313" key="17">
    <source>
        <dbReference type="RefSeq" id="XP_013080236.1"/>
    </source>
</evidence>
<dbReference type="Proteomes" id="UP000076420">
    <property type="component" value="Unassembled WGS sequence"/>
</dbReference>
<dbReference type="InterPro" id="IPR017441">
    <property type="entry name" value="Protein_kinase_ATP_BS"/>
</dbReference>
<keyword evidence="15" id="KW-1185">Reference proteome</keyword>
<dbReference type="GO" id="GO:0005524">
    <property type="term" value="F:ATP binding"/>
    <property type="evidence" value="ECO:0007669"/>
    <property type="project" value="UniProtKB-UniRule"/>
</dbReference>
<dbReference type="OrthoDB" id="63267at2759"/>
<evidence type="ECO:0000256" key="3">
    <source>
        <dbReference type="ARBA" id="ARBA00022553"/>
    </source>
</evidence>
<dbReference type="GO" id="GO:0004674">
    <property type="term" value="F:protein serine/threonine kinase activity"/>
    <property type="evidence" value="ECO:0007669"/>
    <property type="project" value="UniProtKB-KW"/>
</dbReference>
<keyword evidence="4" id="KW-0808">Transferase</keyword>
<dbReference type="PROSITE" id="PS00107">
    <property type="entry name" value="PROTEIN_KINASE_ATP"/>
    <property type="match status" value="1"/>
</dbReference>
<dbReference type="PROSITE" id="PS00108">
    <property type="entry name" value="PROTEIN_KINASE_ST"/>
    <property type="match status" value="1"/>
</dbReference>
<evidence type="ECO:0000313" key="15">
    <source>
        <dbReference type="Proteomes" id="UP001165740"/>
    </source>
</evidence>
<evidence type="ECO:0000313" key="18">
    <source>
        <dbReference type="RefSeq" id="XP_013080251.1"/>
    </source>
</evidence>
<evidence type="ECO:0000313" key="16">
    <source>
        <dbReference type="RefSeq" id="XP_013080231.1"/>
    </source>
</evidence>
<dbReference type="SMART" id="SM00312">
    <property type="entry name" value="PX"/>
    <property type="match status" value="1"/>
</dbReference>
<dbReference type="SMART" id="SM00133">
    <property type="entry name" value="S_TK_X"/>
    <property type="match status" value="1"/>
</dbReference>
<evidence type="ECO:0000256" key="9">
    <source>
        <dbReference type="SAM" id="MobiDB-lite"/>
    </source>
</evidence>
<dbReference type="InterPro" id="IPR008271">
    <property type="entry name" value="Ser/Thr_kinase_AS"/>
</dbReference>
<dbReference type="FunFam" id="1.10.510.10:FF:000065">
    <property type="entry name" value="Non-specific serine/threonine protein kinase"/>
    <property type="match status" value="1"/>
</dbReference>
<dbReference type="EnsemblMetazoa" id="BGLB000134-RB">
    <property type="protein sequence ID" value="BGLB000134-PB"/>
    <property type="gene ID" value="BGLB000134"/>
</dbReference>
<dbReference type="InterPro" id="IPR036871">
    <property type="entry name" value="PX_dom_sf"/>
</dbReference>
<keyword evidence="5 8" id="KW-0547">Nucleotide-binding</keyword>
<dbReference type="Gene3D" id="3.30.1520.10">
    <property type="entry name" value="Phox-like domain"/>
    <property type="match status" value="1"/>
</dbReference>
<name>A0A2C9JBQ0_BIOGL</name>
<dbReference type="GeneID" id="106065860"/>
<dbReference type="AlphaFoldDB" id="A0A2C9JBQ0"/>
<dbReference type="Pfam" id="PF00787">
    <property type="entry name" value="PX"/>
    <property type="match status" value="1"/>
</dbReference>
<dbReference type="RefSeq" id="XP_013080236.1">
    <property type="nucleotide sequence ID" value="XM_013224782.2"/>
</dbReference>
<feature type="domain" description="Protein kinase" evidence="10">
    <location>
        <begin position="243"/>
        <end position="500"/>
    </location>
</feature>
<dbReference type="Proteomes" id="UP001165740">
    <property type="component" value="Chromosome 5"/>
</dbReference>
<evidence type="ECO:0000256" key="4">
    <source>
        <dbReference type="ARBA" id="ARBA00022679"/>
    </source>
</evidence>
<dbReference type="EnsemblMetazoa" id="BGLB000134-RN">
    <property type="protein sequence ID" value="BGLB000134-PN"/>
    <property type="gene ID" value="BGLB000134"/>
</dbReference>
<evidence type="ECO:0000256" key="8">
    <source>
        <dbReference type="PROSITE-ProRule" id="PRU10141"/>
    </source>
</evidence>
<feature type="binding site" evidence="8">
    <location>
        <position position="272"/>
    </location>
    <ligand>
        <name>ATP</name>
        <dbReference type="ChEBI" id="CHEBI:30616"/>
    </ligand>
</feature>
<evidence type="ECO:0000259" key="12">
    <source>
        <dbReference type="PROSITE" id="PS51285"/>
    </source>
</evidence>
<evidence type="ECO:0000259" key="11">
    <source>
        <dbReference type="PROSITE" id="PS50195"/>
    </source>
</evidence>
<reference evidence="13" key="1">
    <citation type="submission" date="2020-05" db="UniProtKB">
        <authorList>
            <consortium name="EnsemblMetazoa"/>
        </authorList>
    </citation>
    <scope>IDENTIFICATION</scope>
    <source>
        <strain evidence="13">BB02</strain>
    </source>
</reference>
<dbReference type="InterPro" id="IPR000719">
    <property type="entry name" value="Prot_kinase_dom"/>
</dbReference>
<dbReference type="KEGG" id="bgt:106065860"/>
<dbReference type="PROSITE" id="PS51285">
    <property type="entry name" value="AGC_KINASE_CTER"/>
    <property type="match status" value="1"/>
</dbReference>
<dbReference type="PANTHER" id="PTHR24351">
    <property type="entry name" value="RIBOSOMAL PROTEIN S6 KINASE"/>
    <property type="match status" value="1"/>
</dbReference>
<evidence type="ECO:0000256" key="6">
    <source>
        <dbReference type="ARBA" id="ARBA00022777"/>
    </source>
</evidence>
<feature type="compositionally biased region" description="Polar residues" evidence="9">
    <location>
        <begin position="75"/>
        <end position="91"/>
    </location>
</feature>
<evidence type="ECO:0000313" key="13">
    <source>
        <dbReference type="EnsemblMetazoa" id="BGLB000134-PD"/>
    </source>
</evidence>
<comment type="similarity">
    <text evidence="1">Belongs to the protein kinase superfamily. AGC Ser/Thr protein kinase family.</text>
</comment>
<sequence>MSRLLVPQPDNQVKSAPSSPQIRKSEHHTFSFHHKKSDSVKNGKKSEHQGKKSGHKSVESSLPSLCVEGKEKSKTLSGQQETPGLKKSSSTGNGLNKLINKFITPQVYKVIVNCEGRSWFIFRRYNEFHSLYEKIKKLFPEANLKLPGKKIFGNLDPEFIQHRREGLDEFIRKLVTHPKLCQHPDVRLFLSLDNPRNVPTVSVDVVEPERDEEDQDAMNGNKDDDNPVNLGPSEKTSVKPKDFEFLRVIGKGSFGKVLLAKHKAEGKIYAVKVLQKQAIMRRNEAKHIMAERNVLLKNVKHPFLVGLHYSFQTPDKLYFVLDYVNGGELFFHLQRERYFAEHRAKFYAAEMASALGYLHSLNIIYRDLKPENILLDCTGHIVLTDFGLCKEGIVGQGTTSTFCGTPEYLAPEVLRKKPYDKTVDWWCLGAVLYEMLYGLPPFYSRDTAEMYDNILFKPLRLRTNVSAAGRTILEGLLQKEKENRLGAKKDFLEIQNNEFFSDIDWQDLYDKKITPPYNPNVSGHLDLKHFDPEFVREPVPASVGRSGGQSSKLVSASVMEADGVFEGFSYAPPSEDAFG</sequence>
<keyword evidence="3" id="KW-0597">Phosphoprotein</keyword>
<dbReference type="SMART" id="SM00220">
    <property type="entry name" value="S_TKc"/>
    <property type="match status" value="1"/>
</dbReference>
<feature type="region of interest" description="Disordered" evidence="9">
    <location>
        <begin position="1"/>
        <end position="91"/>
    </location>
</feature>
<dbReference type="EnsemblMetazoa" id="BGLB000134-RJ">
    <property type="protein sequence ID" value="BGLB000134-PJ"/>
    <property type="gene ID" value="BGLB000134"/>
</dbReference>
<reference evidence="16 17" key="2">
    <citation type="submission" date="2025-04" db="UniProtKB">
        <authorList>
            <consortium name="RefSeq"/>
        </authorList>
    </citation>
    <scope>IDENTIFICATION</scope>
</reference>
<feature type="region of interest" description="Disordered" evidence="9">
    <location>
        <begin position="207"/>
        <end position="235"/>
    </location>
</feature>
<dbReference type="RefSeq" id="XP_013080231.1">
    <property type="nucleotide sequence ID" value="XM_013224777.2"/>
</dbReference>
<dbReference type="RefSeq" id="XP_055884699.1">
    <property type="nucleotide sequence ID" value="XM_056028724.1"/>
</dbReference>
<dbReference type="PROSITE" id="PS50195">
    <property type="entry name" value="PX"/>
    <property type="match status" value="1"/>
</dbReference>
<evidence type="ECO:0000259" key="10">
    <source>
        <dbReference type="PROSITE" id="PS50011"/>
    </source>
</evidence>
<evidence type="ECO:0000256" key="2">
    <source>
        <dbReference type="ARBA" id="ARBA00022527"/>
    </source>
</evidence>
<keyword evidence="2" id="KW-0723">Serine/threonine-protein kinase</keyword>
<dbReference type="VEuPathDB" id="VectorBase:BGLAX_037282"/>
<feature type="compositionally biased region" description="Basic and acidic residues" evidence="9">
    <location>
        <begin position="37"/>
        <end position="50"/>
    </location>
</feature>
<accession>A0A2C9JBQ0</accession>
<keyword evidence="6" id="KW-0418">Kinase</keyword>
<dbReference type="FunFam" id="3.30.200.20:FF:000030">
    <property type="entry name" value="Non-specific serine/threonine protein kinase"/>
    <property type="match status" value="1"/>
</dbReference>
<dbReference type="SUPFAM" id="SSF56112">
    <property type="entry name" value="Protein kinase-like (PK-like)"/>
    <property type="match status" value="1"/>
</dbReference>
<feature type="domain" description="AGC-kinase C-terminal" evidence="12">
    <location>
        <begin position="501"/>
        <end position="579"/>
    </location>
</feature>
<proteinExistence type="inferred from homology"/>
<dbReference type="Pfam" id="PF00069">
    <property type="entry name" value="Pkinase"/>
    <property type="match status" value="1"/>
</dbReference>
<dbReference type="GO" id="GO:0035091">
    <property type="term" value="F:phosphatidylinositol binding"/>
    <property type="evidence" value="ECO:0007669"/>
    <property type="project" value="InterPro"/>
</dbReference>
<dbReference type="STRING" id="6526.A0A2C9JBQ0"/>
<protein>
    <submittedName>
        <fullName evidence="16 17">Serine/threonine-protein kinase Sgk2-like isoform X1</fullName>
    </submittedName>
</protein>
<feature type="domain" description="PX" evidence="11">
    <location>
        <begin position="86"/>
        <end position="197"/>
    </location>
</feature>
<dbReference type="CDD" id="cd05575">
    <property type="entry name" value="STKc_SGK"/>
    <property type="match status" value="1"/>
</dbReference>
<dbReference type="InterPro" id="IPR011009">
    <property type="entry name" value="Kinase-like_dom_sf"/>
</dbReference>
<dbReference type="InterPro" id="IPR017892">
    <property type="entry name" value="Pkinase_C"/>
</dbReference>